<dbReference type="GeneID" id="14870632"/>
<organism evidence="5 6">
    <name type="scientific">Cavenderia fasciculata</name>
    <name type="common">Slime mold</name>
    <name type="synonym">Dictyostelium fasciculatum</name>
    <dbReference type="NCBI Taxonomy" id="261658"/>
    <lineage>
        <taxon>Eukaryota</taxon>
        <taxon>Amoebozoa</taxon>
        <taxon>Evosea</taxon>
        <taxon>Eumycetozoa</taxon>
        <taxon>Dictyostelia</taxon>
        <taxon>Acytosteliales</taxon>
        <taxon>Cavenderiaceae</taxon>
        <taxon>Cavenderia</taxon>
    </lineage>
</organism>
<evidence type="ECO:0000256" key="4">
    <source>
        <dbReference type="SAM" id="MobiDB-lite"/>
    </source>
</evidence>
<proteinExistence type="inferred from homology"/>
<keyword evidence="6" id="KW-1185">Reference proteome</keyword>
<dbReference type="SMART" id="SM00320">
    <property type="entry name" value="WD40"/>
    <property type="match status" value="2"/>
</dbReference>
<accession>F4Q100</accession>
<evidence type="ECO:0000313" key="6">
    <source>
        <dbReference type="Proteomes" id="UP000007797"/>
    </source>
</evidence>
<keyword evidence="2" id="KW-0677">Repeat</keyword>
<dbReference type="AlphaFoldDB" id="F4Q100"/>
<dbReference type="Proteomes" id="UP000007797">
    <property type="component" value="Unassembled WGS sequence"/>
</dbReference>
<dbReference type="SUPFAM" id="SSF50978">
    <property type="entry name" value="WD40 repeat-like"/>
    <property type="match status" value="1"/>
</dbReference>
<dbReference type="Pfam" id="PF21032">
    <property type="entry name" value="PROPPIN"/>
    <property type="match status" value="1"/>
</dbReference>
<dbReference type="EMBL" id="GL883018">
    <property type="protein sequence ID" value="EGG18501.1"/>
    <property type="molecule type" value="Genomic_DNA"/>
</dbReference>
<name>F4Q100_CACFS</name>
<evidence type="ECO:0000256" key="2">
    <source>
        <dbReference type="ARBA" id="ARBA00022737"/>
    </source>
</evidence>
<evidence type="ECO:0000313" key="5">
    <source>
        <dbReference type="EMBL" id="EGG18501.1"/>
    </source>
</evidence>
<dbReference type="PANTHER" id="PTHR11227">
    <property type="entry name" value="WD-REPEAT PROTEIN INTERACTING WITH PHOSPHOINOSIDES WIPI -RELATED"/>
    <property type="match status" value="1"/>
</dbReference>
<dbReference type="InterPro" id="IPR015943">
    <property type="entry name" value="WD40/YVTN_repeat-like_dom_sf"/>
</dbReference>
<protein>
    <submittedName>
        <fullName evidence="5">Autophagy protein 18</fullName>
    </submittedName>
</protein>
<dbReference type="STRING" id="1054147.F4Q100"/>
<dbReference type="KEGG" id="dfa:DFA_03995"/>
<evidence type="ECO:0000256" key="3">
    <source>
        <dbReference type="ARBA" id="ARBA00025740"/>
    </source>
</evidence>
<comment type="similarity">
    <text evidence="3">Belongs to the WD repeat PROPPIN family.</text>
</comment>
<dbReference type="OrthoDB" id="1667587at2759"/>
<keyword evidence="1" id="KW-0853">WD repeat</keyword>
<dbReference type="InterPro" id="IPR048720">
    <property type="entry name" value="PROPPIN"/>
</dbReference>
<dbReference type="RefSeq" id="XP_004366405.1">
    <property type="nucleotide sequence ID" value="XM_004366348.1"/>
</dbReference>
<gene>
    <name evidence="5" type="primary">atg18</name>
    <name evidence="5" type="ORF">DFA_03995</name>
</gene>
<reference evidence="6" key="1">
    <citation type="journal article" date="2011" name="Genome Res.">
        <title>Phylogeny-wide analysis of social amoeba genomes highlights ancient origins for complex intercellular communication.</title>
        <authorList>
            <person name="Heidel A.J."/>
            <person name="Lawal H.M."/>
            <person name="Felder M."/>
            <person name="Schilde C."/>
            <person name="Helps N.R."/>
            <person name="Tunggal B."/>
            <person name="Rivero F."/>
            <person name="John U."/>
            <person name="Schleicher M."/>
            <person name="Eichinger L."/>
            <person name="Platzer M."/>
            <person name="Noegel A.A."/>
            <person name="Schaap P."/>
            <person name="Gloeckner G."/>
        </authorList>
    </citation>
    <scope>NUCLEOTIDE SEQUENCE [LARGE SCALE GENOMIC DNA]</scope>
    <source>
        <strain evidence="6">SH3</strain>
    </source>
</reference>
<sequence>MKLLETRDVEPNPKGLCALSPSNTNFMVYPVSQNCGNILVLDVLTLETVNLIPAHKGPISQIVLNQTGTMLATASEKGTVIRVFMLPNANKSISFRRGTYPAVIHSMTFSFDSKYLCVCSDTGTIHIFKVDFTQCGSSSGVSSYLPEVLSQVWEPSRDFAHIKITPGVPSICALSQDNKIAMVLTAEGFYPQYQFDENVGGELKQINEYSLLMEPQTVEVSGKILTDQQPAAAVQQQQQQQQPPQSPSNNTNL</sequence>
<feature type="region of interest" description="Disordered" evidence="4">
    <location>
        <begin position="229"/>
        <end position="253"/>
    </location>
</feature>
<feature type="compositionally biased region" description="Low complexity" evidence="4">
    <location>
        <begin position="229"/>
        <end position="243"/>
    </location>
</feature>
<dbReference type="InterPro" id="IPR036322">
    <property type="entry name" value="WD40_repeat_dom_sf"/>
</dbReference>
<dbReference type="InterPro" id="IPR001680">
    <property type="entry name" value="WD40_rpt"/>
</dbReference>
<dbReference type="GO" id="GO:0005737">
    <property type="term" value="C:cytoplasm"/>
    <property type="evidence" value="ECO:0007669"/>
    <property type="project" value="UniProtKB-ARBA"/>
</dbReference>
<dbReference type="OMA" id="CAPSINN"/>
<dbReference type="Gene3D" id="2.130.10.10">
    <property type="entry name" value="YVTN repeat-like/Quinoprotein amine dehydrogenase"/>
    <property type="match status" value="1"/>
</dbReference>
<evidence type="ECO:0000256" key="1">
    <source>
        <dbReference type="ARBA" id="ARBA00022574"/>
    </source>
</evidence>